<comment type="caution">
    <text evidence="2">The sequence shown here is derived from an EMBL/GenBank/DDBJ whole genome shotgun (WGS) entry which is preliminary data.</text>
</comment>
<dbReference type="EMBL" id="JAIVGD010000015">
    <property type="protein sequence ID" value="KAH0756753.1"/>
    <property type="molecule type" value="Genomic_DNA"/>
</dbReference>
<feature type="compositionally biased region" description="Polar residues" evidence="1">
    <location>
        <begin position="1"/>
        <end position="21"/>
    </location>
</feature>
<proteinExistence type="predicted"/>
<keyword evidence="3" id="KW-1185">Reference proteome</keyword>
<reference evidence="2 3" key="1">
    <citation type="journal article" date="2021" name="bioRxiv">
        <title>Chromosome-scale and haplotype-resolved genome assembly of a tetraploid potato cultivar.</title>
        <authorList>
            <person name="Sun H."/>
            <person name="Jiao W.-B."/>
            <person name="Krause K."/>
            <person name="Campoy J.A."/>
            <person name="Goel M."/>
            <person name="Folz-Donahue K."/>
            <person name="Kukat C."/>
            <person name="Huettel B."/>
            <person name="Schneeberger K."/>
        </authorList>
    </citation>
    <scope>NUCLEOTIDE SEQUENCE [LARGE SCALE GENOMIC DNA]</scope>
    <source>
        <strain evidence="2">SolTubOtavaFocal</strain>
        <tissue evidence="2">Leaves</tissue>
    </source>
</reference>
<evidence type="ECO:0000313" key="2">
    <source>
        <dbReference type="EMBL" id="KAH0756753.1"/>
    </source>
</evidence>
<feature type="region of interest" description="Disordered" evidence="1">
    <location>
        <begin position="1"/>
        <end position="35"/>
    </location>
</feature>
<evidence type="ECO:0000256" key="1">
    <source>
        <dbReference type="SAM" id="MobiDB-lite"/>
    </source>
</evidence>
<gene>
    <name evidence="2" type="ORF">KY290_020246</name>
</gene>
<sequence>MFSSSPCQEQIQHPTNPYSSSSREHKPFDTSASLSLSPLSSPYEKLLESGQVEPLCCSFSFIKESIGPLFNSIENFKSRSVEEASSLSSLSWKLLRKSCEPILKPVFFTPILSPPESCLLVPLYPTAIFQGETDGKGMIFFLYFVMQKNFLLFFKRTSEILTSRIREIKDCIDN</sequence>
<organism evidence="2 3">
    <name type="scientific">Solanum tuberosum</name>
    <name type="common">Potato</name>
    <dbReference type="NCBI Taxonomy" id="4113"/>
    <lineage>
        <taxon>Eukaryota</taxon>
        <taxon>Viridiplantae</taxon>
        <taxon>Streptophyta</taxon>
        <taxon>Embryophyta</taxon>
        <taxon>Tracheophyta</taxon>
        <taxon>Spermatophyta</taxon>
        <taxon>Magnoliopsida</taxon>
        <taxon>eudicotyledons</taxon>
        <taxon>Gunneridae</taxon>
        <taxon>Pentapetalae</taxon>
        <taxon>asterids</taxon>
        <taxon>lamiids</taxon>
        <taxon>Solanales</taxon>
        <taxon>Solanaceae</taxon>
        <taxon>Solanoideae</taxon>
        <taxon>Solaneae</taxon>
        <taxon>Solanum</taxon>
    </lineage>
</organism>
<name>A0ABQ7UY44_SOLTU</name>
<dbReference type="Proteomes" id="UP000826656">
    <property type="component" value="Unassembled WGS sequence"/>
</dbReference>
<protein>
    <submittedName>
        <fullName evidence="2">Uncharacterized protein</fullName>
    </submittedName>
</protein>
<accession>A0ABQ7UY44</accession>
<evidence type="ECO:0000313" key="3">
    <source>
        <dbReference type="Proteomes" id="UP000826656"/>
    </source>
</evidence>